<keyword evidence="1" id="KW-0808">Transferase</keyword>
<dbReference type="WBParaSite" id="sdigi.contig388.g7960.t1">
    <property type="protein sequence ID" value="sdigi.contig388.g7960.t1"/>
    <property type="gene ID" value="sdigi.contig388.g7960"/>
</dbReference>
<evidence type="ECO:0000313" key="2">
    <source>
        <dbReference type="Proteomes" id="UP000887581"/>
    </source>
</evidence>
<dbReference type="Proteomes" id="UP000887581">
    <property type="component" value="Unplaced"/>
</dbReference>
<comment type="similarity">
    <text evidence="1">Belongs to the glycine N-acyltransferase family.</text>
</comment>
<reference evidence="3" key="1">
    <citation type="submission" date="2022-11" db="UniProtKB">
        <authorList>
            <consortium name="WormBaseParasite"/>
        </authorList>
    </citation>
    <scope>IDENTIFICATION</scope>
</reference>
<dbReference type="EC" id="2.3.1.-" evidence="1"/>
<dbReference type="PANTHER" id="PTHR15298">
    <property type="entry name" value="L-COA N-ACYLTRANSFERASE-RELATED"/>
    <property type="match status" value="1"/>
</dbReference>
<dbReference type="GO" id="GO:0047961">
    <property type="term" value="F:glycine N-acyltransferase activity"/>
    <property type="evidence" value="ECO:0007669"/>
    <property type="project" value="InterPro"/>
</dbReference>
<dbReference type="GO" id="GO:0005739">
    <property type="term" value="C:mitochondrion"/>
    <property type="evidence" value="ECO:0007669"/>
    <property type="project" value="InterPro"/>
</dbReference>
<evidence type="ECO:0000313" key="3">
    <source>
        <dbReference type="WBParaSite" id="sdigi.contig388.g7960.t1"/>
    </source>
</evidence>
<accession>A0A915PZ76</accession>
<protein>
    <recommendedName>
        <fullName evidence="1">Glycine N-acyltransferase-like protein</fullName>
        <ecNumber evidence="1">2.3.1.-</ecNumber>
    </recommendedName>
</protein>
<dbReference type="Gene3D" id="3.40.630.30">
    <property type="match status" value="1"/>
</dbReference>
<proteinExistence type="inferred from homology"/>
<keyword evidence="2" id="KW-1185">Reference proteome</keyword>
<dbReference type="InterPro" id="IPR016181">
    <property type="entry name" value="Acyl_CoA_acyltransferase"/>
</dbReference>
<keyword evidence="1" id="KW-0012">Acyltransferase</keyword>
<dbReference type="SUPFAM" id="SSF55729">
    <property type="entry name" value="Acyl-CoA N-acyltransferases (Nat)"/>
    <property type="match status" value="1"/>
</dbReference>
<dbReference type="PANTHER" id="PTHR15298:SF1">
    <property type="entry name" value="GLYCINE N-ACYLTRANSFERASE-LIKE PROTEIN"/>
    <property type="match status" value="1"/>
</dbReference>
<dbReference type="AlphaFoldDB" id="A0A915PZ76"/>
<sequence>MGTVREFVSDDDLDYVISMLYYQPYMIPIYNAVRIYRSSSLVFQFPTNFRIFCYPSVEPKLWFVHSKDPFRIELLNVWSLPWKNINEEEFLDAFNQLTKLIHLSKEVLVVSPDFLSDKISIYVKSKSSYIESSYPTYVYYMDKKQREIVLNEELHLPGGYYYKDNKAEEDAPIISDTWQYGTKGNYQSTAEKLRILPNVIIRYQEKPVAYEMFTTTGFFHHHFVHEEHRRRGLGKLVELRLGQKAIRAGLWPCKTVEPKNELVVAWSNRSPYWNRYNDKHGNAIIVNFILLHWYE</sequence>
<evidence type="ECO:0000256" key="1">
    <source>
        <dbReference type="RuleBase" id="RU368002"/>
    </source>
</evidence>
<dbReference type="InterPro" id="IPR010313">
    <property type="entry name" value="Glycine_N-acyltransferase"/>
</dbReference>
<name>A0A915PZ76_9BILA</name>
<organism evidence="2 3">
    <name type="scientific">Setaria digitata</name>
    <dbReference type="NCBI Taxonomy" id="48799"/>
    <lineage>
        <taxon>Eukaryota</taxon>
        <taxon>Metazoa</taxon>
        <taxon>Ecdysozoa</taxon>
        <taxon>Nematoda</taxon>
        <taxon>Chromadorea</taxon>
        <taxon>Rhabditida</taxon>
        <taxon>Spirurina</taxon>
        <taxon>Spiruromorpha</taxon>
        <taxon>Filarioidea</taxon>
        <taxon>Setariidae</taxon>
        <taxon>Setaria</taxon>
    </lineage>
</organism>